<keyword evidence="9" id="KW-0732">Signal</keyword>
<dbReference type="Pfam" id="PF25179">
    <property type="entry name" value="LMF1_C"/>
    <property type="match status" value="1"/>
</dbReference>
<feature type="domain" description="Lipase maturation factor 1/2 C-terminal" evidence="11">
    <location>
        <begin position="339"/>
        <end position="462"/>
    </location>
</feature>
<feature type="transmembrane region" description="Helical" evidence="8">
    <location>
        <begin position="244"/>
        <end position="265"/>
    </location>
</feature>
<dbReference type="PANTHER" id="PTHR14463">
    <property type="entry name" value="LIPASE MATURATION FACTOR"/>
    <property type="match status" value="1"/>
</dbReference>
<evidence type="ECO:0000259" key="10">
    <source>
        <dbReference type="Pfam" id="PF06762"/>
    </source>
</evidence>
<dbReference type="Proteomes" id="UP001651158">
    <property type="component" value="Unassembled WGS sequence"/>
</dbReference>
<dbReference type="EMBL" id="JAKROA010000002">
    <property type="protein sequence ID" value="KAL5110436.1"/>
    <property type="molecule type" value="Genomic_DNA"/>
</dbReference>
<feature type="chain" id="PRO_5045123923" description="Lipase maturation factor" evidence="9">
    <location>
        <begin position="24"/>
        <end position="561"/>
    </location>
</feature>
<evidence type="ECO:0000256" key="7">
    <source>
        <dbReference type="ARBA" id="ARBA00023180"/>
    </source>
</evidence>
<keyword evidence="13" id="KW-1185">Reference proteome</keyword>
<protein>
    <recommendedName>
        <fullName evidence="8">Lipase maturation factor</fullName>
    </recommendedName>
</protein>
<evidence type="ECO:0000256" key="8">
    <source>
        <dbReference type="RuleBase" id="RU361229"/>
    </source>
</evidence>
<comment type="similarity">
    <text evidence="2 8">Belongs to the lipase maturation factor family.</text>
</comment>
<keyword evidence="3 8" id="KW-0812">Transmembrane</keyword>
<feature type="transmembrane region" description="Helical" evidence="8">
    <location>
        <begin position="161"/>
        <end position="184"/>
    </location>
</feature>
<evidence type="ECO:0000256" key="9">
    <source>
        <dbReference type="SAM" id="SignalP"/>
    </source>
</evidence>
<organism evidence="12 13">
    <name type="scientific">Taenia crassiceps</name>
    <dbReference type="NCBI Taxonomy" id="6207"/>
    <lineage>
        <taxon>Eukaryota</taxon>
        <taxon>Metazoa</taxon>
        <taxon>Spiralia</taxon>
        <taxon>Lophotrochozoa</taxon>
        <taxon>Platyhelminthes</taxon>
        <taxon>Cestoda</taxon>
        <taxon>Eucestoda</taxon>
        <taxon>Cyclophyllidea</taxon>
        <taxon>Taeniidae</taxon>
        <taxon>Taenia</taxon>
    </lineage>
</organism>
<gene>
    <name evidence="12" type="ORF">TcWFU_005743</name>
</gene>
<sequence length="561" mass="63593">MAIPQLLGTLSLLIQWLSFLSVAEVCPGLVDWKWTSLLIEAGFLCFLLSIKLRKYSHSSSVIIVWLMKWLLFRETVSSGFARLSKGNYFWWDLSAMEHYFSTQISPSPAAFYLTLAPHGLLRIVSVVFIVMEIFVPFLFLIPIRELQIFSFVAEFMFHANLMIAGNYGIYNLLCIVISLALLPGSRRRYKKSLDSHSVISVATTVAVLAVLFFGVWVFFDLQGGVEAMRIAIPPKDFIVLAKSVTYYAVPIASSLFILSLLIAIVRSLFTRGCMNRMLDFTGVIFVGLMGGGLFVALVDPGRTAPLPRFAHELAAALKPFHLANDYRFFHQKEKDVLLKVDQQRTTLVLEGAMNENGPWKELAFHHVPSTPEMMPSIIPGHLPLVDFELAVSGERTFENSPIIASLVYRILTREKEVLPLLKPTGFPVGPSFVQIRRYTYQLRHSVDGPQWWKRKLQNIYLPPTQASTPRLIQLMTKIGIVGKRRERPMDANLVSSALDKIRAMLLSFLVLCVSLTAFFYALRLDGGVIVYFVFWLMRSVENKIRRSEVCLFDRGKFSKCK</sequence>
<feature type="domain" description="Lipase maturation factor 1/2 N-terminal" evidence="10">
    <location>
        <begin position="32"/>
        <end position="183"/>
    </location>
</feature>
<proteinExistence type="inferred from homology"/>
<keyword evidence="6 8" id="KW-0472">Membrane</keyword>
<dbReference type="PANTHER" id="PTHR14463:SF5">
    <property type="entry name" value="LIPASE MATURATION FACTOR 2"/>
    <property type="match status" value="1"/>
</dbReference>
<evidence type="ECO:0000256" key="6">
    <source>
        <dbReference type="ARBA" id="ARBA00023136"/>
    </source>
</evidence>
<reference evidence="12 13" key="1">
    <citation type="journal article" date="2022" name="Front. Cell. Infect. Microbiol.">
        <title>The Genomes of Two Strains of Taenia crassiceps the Animal Model for the Study of Human Cysticercosis.</title>
        <authorList>
            <person name="Bobes R.J."/>
            <person name="Estrada K."/>
            <person name="Rios-Valencia D.G."/>
            <person name="Calderon-Gallegos A."/>
            <person name="de la Torre P."/>
            <person name="Carrero J.C."/>
            <person name="Sanchez-Flores A."/>
            <person name="Laclette J.P."/>
        </authorList>
    </citation>
    <scope>NUCLEOTIDE SEQUENCE [LARGE SCALE GENOMIC DNA]</scope>
    <source>
        <strain evidence="12">WFUcys</strain>
    </source>
</reference>
<dbReference type="InterPro" id="IPR057434">
    <property type="entry name" value="LMF1/2_N"/>
</dbReference>
<dbReference type="InterPro" id="IPR009613">
    <property type="entry name" value="LMF"/>
</dbReference>
<evidence type="ECO:0000256" key="2">
    <source>
        <dbReference type="ARBA" id="ARBA00005512"/>
    </source>
</evidence>
<accession>A0ABR4QLA7</accession>
<evidence type="ECO:0000313" key="13">
    <source>
        <dbReference type="Proteomes" id="UP001651158"/>
    </source>
</evidence>
<dbReference type="InterPro" id="IPR057433">
    <property type="entry name" value="LMF1/2_C"/>
</dbReference>
<evidence type="ECO:0000256" key="1">
    <source>
        <dbReference type="ARBA" id="ARBA00004477"/>
    </source>
</evidence>
<feature type="signal peptide" evidence="9">
    <location>
        <begin position="1"/>
        <end position="23"/>
    </location>
</feature>
<comment type="caution">
    <text evidence="12">The sequence shown here is derived from an EMBL/GenBank/DDBJ whole genome shotgun (WGS) entry which is preliminary data.</text>
</comment>
<feature type="transmembrane region" description="Helical" evidence="8">
    <location>
        <begin position="504"/>
        <end position="537"/>
    </location>
</feature>
<evidence type="ECO:0000259" key="11">
    <source>
        <dbReference type="Pfam" id="PF25179"/>
    </source>
</evidence>
<comment type="subcellular location">
    <subcellularLocation>
        <location evidence="1 8">Endoplasmic reticulum membrane</location>
        <topology evidence="1 8">Multi-pass membrane protein</topology>
    </subcellularLocation>
</comment>
<keyword evidence="4 8" id="KW-0256">Endoplasmic reticulum</keyword>
<dbReference type="Pfam" id="PF06762">
    <property type="entry name" value="LMF1"/>
    <property type="match status" value="1"/>
</dbReference>
<keyword evidence="7" id="KW-0325">Glycoprotein</keyword>
<name>A0ABR4QLA7_9CEST</name>
<evidence type="ECO:0000256" key="4">
    <source>
        <dbReference type="ARBA" id="ARBA00022824"/>
    </source>
</evidence>
<feature type="transmembrane region" description="Helical" evidence="8">
    <location>
        <begin position="196"/>
        <end position="219"/>
    </location>
</feature>
<evidence type="ECO:0000256" key="3">
    <source>
        <dbReference type="ARBA" id="ARBA00022692"/>
    </source>
</evidence>
<feature type="transmembrane region" description="Helical" evidence="8">
    <location>
        <begin position="120"/>
        <end position="141"/>
    </location>
</feature>
<feature type="transmembrane region" description="Helical" evidence="8">
    <location>
        <begin position="277"/>
        <end position="298"/>
    </location>
</feature>
<keyword evidence="5 8" id="KW-1133">Transmembrane helix</keyword>
<evidence type="ECO:0000256" key="5">
    <source>
        <dbReference type="ARBA" id="ARBA00022989"/>
    </source>
</evidence>
<evidence type="ECO:0000313" key="12">
    <source>
        <dbReference type="EMBL" id="KAL5110436.1"/>
    </source>
</evidence>
<comment type="function">
    <text evidence="8">Involved in the maturation of specific proteins in the endoplasmic reticulum.</text>
</comment>